<dbReference type="AlphaFoldDB" id="A0A9P4UXK8"/>
<keyword evidence="2" id="KW-0732">Signal</keyword>
<feature type="chain" id="PRO_5040199832" evidence="2">
    <location>
        <begin position="24"/>
        <end position="170"/>
    </location>
</feature>
<feature type="region of interest" description="Disordered" evidence="1">
    <location>
        <begin position="29"/>
        <end position="56"/>
    </location>
</feature>
<dbReference type="Proteomes" id="UP000799444">
    <property type="component" value="Unassembled WGS sequence"/>
</dbReference>
<dbReference type="EMBL" id="ML996217">
    <property type="protein sequence ID" value="KAF2730454.1"/>
    <property type="molecule type" value="Genomic_DNA"/>
</dbReference>
<reference evidence="3" key="1">
    <citation type="journal article" date="2020" name="Stud. Mycol.">
        <title>101 Dothideomycetes genomes: a test case for predicting lifestyles and emergence of pathogens.</title>
        <authorList>
            <person name="Haridas S."/>
            <person name="Albert R."/>
            <person name="Binder M."/>
            <person name="Bloem J."/>
            <person name="Labutti K."/>
            <person name="Salamov A."/>
            <person name="Andreopoulos B."/>
            <person name="Baker S."/>
            <person name="Barry K."/>
            <person name="Bills G."/>
            <person name="Bluhm B."/>
            <person name="Cannon C."/>
            <person name="Castanera R."/>
            <person name="Culley D."/>
            <person name="Daum C."/>
            <person name="Ezra D."/>
            <person name="Gonzalez J."/>
            <person name="Henrissat B."/>
            <person name="Kuo A."/>
            <person name="Liang C."/>
            <person name="Lipzen A."/>
            <person name="Lutzoni F."/>
            <person name="Magnuson J."/>
            <person name="Mondo S."/>
            <person name="Nolan M."/>
            <person name="Ohm R."/>
            <person name="Pangilinan J."/>
            <person name="Park H.-J."/>
            <person name="Ramirez L."/>
            <person name="Alfaro M."/>
            <person name="Sun H."/>
            <person name="Tritt A."/>
            <person name="Yoshinaga Y."/>
            <person name="Zwiers L.-H."/>
            <person name="Turgeon B."/>
            <person name="Goodwin S."/>
            <person name="Spatafora J."/>
            <person name="Crous P."/>
            <person name="Grigoriev I."/>
        </authorList>
    </citation>
    <scope>NUCLEOTIDE SEQUENCE</scope>
    <source>
        <strain evidence="3">CBS 125425</strain>
    </source>
</reference>
<gene>
    <name evidence="3" type="ORF">EJ04DRAFT_579853</name>
</gene>
<accession>A0A9P4UXK8</accession>
<feature type="compositionally biased region" description="Polar residues" evidence="1">
    <location>
        <begin position="30"/>
        <end position="47"/>
    </location>
</feature>
<evidence type="ECO:0000256" key="2">
    <source>
        <dbReference type="SAM" id="SignalP"/>
    </source>
</evidence>
<sequence length="170" mass="16961">MPSLKSLLTLTLIAGASLANASALLPRRNTPASVPQPLSTGSPSLSQNGTAAAGNSTANFPGSADCNAARVAIVQALSLTDIDVSQIQSKQVKKAAKAGVKEAAKGINSIVDALQKGEAAPAKGRQVTIDGLNKVQAALEGGDVSDPAVVLAVERLVEAGQAGDQVLALC</sequence>
<name>A0A9P4UXK8_9PLEO</name>
<keyword evidence="4" id="KW-1185">Reference proteome</keyword>
<evidence type="ECO:0000313" key="3">
    <source>
        <dbReference type="EMBL" id="KAF2730454.1"/>
    </source>
</evidence>
<proteinExistence type="predicted"/>
<organism evidence="3 4">
    <name type="scientific">Polyplosphaeria fusca</name>
    <dbReference type="NCBI Taxonomy" id="682080"/>
    <lineage>
        <taxon>Eukaryota</taxon>
        <taxon>Fungi</taxon>
        <taxon>Dikarya</taxon>
        <taxon>Ascomycota</taxon>
        <taxon>Pezizomycotina</taxon>
        <taxon>Dothideomycetes</taxon>
        <taxon>Pleosporomycetidae</taxon>
        <taxon>Pleosporales</taxon>
        <taxon>Tetraplosphaeriaceae</taxon>
        <taxon>Polyplosphaeria</taxon>
    </lineage>
</organism>
<comment type="caution">
    <text evidence="3">The sequence shown here is derived from an EMBL/GenBank/DDBJ whole genome shotgun (WGS) entry which is preliminary data.</text>
</comment>
<feature type="signal peptide" evidence="2">
    <location>
        <begin position="1"/>
        <end position="23"/>
    </location>
</feature>
<evidence type="ECO:0000256" key="1">
    <source>
        <dbReference type="SAM" id="MobiDB-lite"/>
    </source>
</evidence>
<protein>
    <submittedName>
        <fullName evidence="3">Uncharacterized protein</fullName>
    </submittedName>
</protein>
<evidence type="ECO:0000313" key="4">
    <source>
        <dbReference type="Proteomes" id="UP000799444"/>
    </source>
</evidence>